<evidence type="ECO:0000313" key="3">
    <source>
        <dbReference type="Proteomes" id="UP000694542"/>
    </source>
</evidence>
<dbReference type="PANTHER" id="PTHR40143">
    <property type="match status" value="1"/>
</dbReference>
<feature type="region of interest" description="Disordered" evidence="1">
    <location>
        <begin position="1"/>
        <end position="40"/>
    </location>
</feature>
<evidence type="ECO:0000313" key="2">
    <source>
        <dbReference type="Ensembl" id="ENSCAFP00040034848.1"/>
    </source>
</evidence>
<organism evidence="2 3">
    <name type="scientific">Canis lupus familiaris</name>
    <name type="common">Dog</name>
    <name type="synonym">Canis familiaris</name>
    <dbReference type="NCBI Taxonomy" id="9615"/>
    <lineage>
        <taxon>Eukaryota</taxon>
        <taxon>Metazoa</taxon>
        <taxon>Chordata</taxon>
        <taxon>Craniata</taxon>
        <taxon>Vertebrata</taxon>
        <taxon>Euteleostomi</taxon>
        <taxon>Mammalia</taxon>
        <taxon>Eutheria</taxon>
        <taxon>Laurasiatheria</taxon>
        <taxon>Carnivora</taxon>
        <taxon>Caniformia</taxon>
        <taxon>Canidae</taxon>
        <taxon>Canis</taxon>
    </lineage>
</organism>
<name>A0A8C0Z3Z0_CANLF</name>
<dbReference type="Proteomes" id="UP000694542">
    <property type="component" value="Chromosome 33"/>
</dbReference>
<protein>
    <submittedName>
        <fullName evidence="2">Uncharacterized protein</fullName>
    </submittedName>
</protein>
<sequence>MPPVQKRKLDPLPKKHRHLRKEKVATHRPPILPTPLVLPPSEEDEVVDTKLMVFRAQEGDPDPPTENVLQSQQDEGACVMHQECQIQPCELSASQEPGFSSPAVTSLASCVCQTFSRSRKRKPPRSEGAELAEVGGDAKALRRGSGQKKTECSLMRACSTLMPVRVLPVCSFVDCHSCPVSSLLPTFPEDGSHTISSS</sequence>
<proteinExistence type="predicted"/>
<reference evidence="2" key="1">
    <citation type="submission" date="2018-10" db="EMBL/GenBank/DDBJ databases">
        <title>De novo assembly of a Great Dane genome.</title>
        <authorList>
            <person name="Kidd J.M."/>
            <person name="Pendleton A.L."/>
            <person name="Shen F."/>
            <person name="Emery S."/>
        </authorList>
    </citation>
    <scope>NUCLEOTIDE SEQUENCE [LARGE SCALE GENOMIC DNA]</scope>
    <source>
        <strain evidence="2">Great Dane</strain>
    </source>
</reference>
<dbReference type="Ensembl" id="ENSCAFT00040039928.1">
    <property type="protein sequence ID" value="ENSCAFP00040034848.1"/>
    <property type="gene ID" value="ENSCAFG00040021497.1"/>
</dbReference>
<accession>A0A8C0Z3Z0</accession>
<dbReference type="PANTHER" id="PTHR40143:SF1">
    <property type="match status" value="1"/>
</dbReference>
<dbReference type="InterPro" id="IPR031445">
    <property type="entry name" value="DUF4672"/>
</dbReference>
<dbReference type="AlphaFoldDB" id="A0A8C0Z3Z0"/>
<dbReference type="Pfam" id="PF15716">
    <property type="entry name" value="DUF4672"/>
    <property type="match status" value="1"/>
</dbReference>
<feature type="region of interest" description="Disordered" evidence="1">
    <location>
        <begin position="119"/>
        <end position="146"/>
    </location>
</feature>
<reference evidence="2" key="2">
    <citation type="submission" date="2025-08" db="UniProtKB">
        <authorList>
            <consortium name="Ensembl"/>
        </authorList>
    </citation>
    <scope>IDENTIFICATION</scope>
</reference>
<evidence type="ECO:0000256" key="1">
    <source>
        <dbReference type="SAM" id="MobiDB-lite"/>
    </source>
</evidence>